<dbReference type="EMBL" id="CP136894">
    <property type="protein sequence ID" value="WOL07511.1"/>
    <property type="molecule type" value="Genomic_DNA"/>
</dbReference>
<dbReference type="Proteomes" id="UP001327560">
    <property type="component" value="Chromosome 5"/>
</dbReference>
<organism evidence="1 2">
    <name type="scientific">Canna indica</name>
    <name type="common">Indian-shot</name>
    <dbReference type="NCBI Taxonomy" id="4628"/>
    <lineage>
        <taxon>Eukaryota</taxon>
        <taxon>Viridiplantae</taxon>
        <taxon>Streptophyta</taxon>
        <taxon>Embryophyta</taxon>
        <taxon>Tracheophyta</taxon>
        <taxon>Spermatophyta</taxon>
        <taxon>Magnoliopsida</taxon>
        <taxon>Liliopsida</taxon>
        <taxon>Zingiberales</taxon>
        <taxon>Cannaceae</taxon>
        <taxon>Canna</taxon>
    </lineage>
</organism>
<keyword evidence="2" id="KW-1185">Reference proteome</keyword>
<dbReference type="PANTHER" id="PTHR19446">
    <property type="entry name" value="REVERSE TRANSCRIPTASES"/>
    <property type="match status" value="1"/>
</dbReference>
<evidence type="ECO:0000313" key="1">
    <source>
        <dbReference type="EMBL" id="WOL07511.1"/>
    </source>
</evidence>
<accession>A0AAQ3KKR1</accession>
<protein>
    <recommendedName>
        <fullName evidence="3">Reverse transcriptase domain-containing protein</fullName>
    </recommendedName>
</protein>
<proteinExistence type="predicted"/>
<evidence type="ECO:0000313" key="2">
    <source>
        <dbReference type="Proteomes" id="UP001327560"/>
    </source>
</evidence>
<evidence type="ECO:0008006" key="3">
    <source>
        <dbReference type="Google" id="ProtNLM"/>
    </source>
</evidence>
<sequence length="298" mass="33646">MAEETLSDTTLGSDALGLTVIDMDTILDSVLMKKIEHLGFEMTATDNRNRIEAEDRLKDLNLKADTGTLNDSDLEELKHATIFLDKTYNNECLYWKQHAKKRWLAEGDIITKYFHLCASNRRRRNQISSISVSGVTISDWEEVAVAFRSVYVNLLGCKVPPLLRPKWLNLFHSPSTDLPSLDAPFTMPEVFEVIKRAKNIKATGPDGLTSEFYLKFWPLIGNQVLSILLEVQNNPELMTRINRACIVLIPKSPGANIMTNFRPISLENSIIKLFSKVLANRLTPLIPSLVDNKQGAFI</sequence>
<name>A0AAQ3KKR1_9LILI</name>
<reference evidence="1 2" key="1">
    <citation type="submission" date="2023-10" db="EMBL/GenBank/DDBJ databases">
        <title>Chromosome-scale genome assembly provides insights into flower coloration mechanisms of Canna indica.</title>
        <authorList>
            <person name="Li C."/>
        </authorList>
    </citation>
    <scope>NUCLEOTIDE SEQUENCE [LARGE SCALE GENOMIC DNA]</scope>
    <source>
        <tissue evidence="1">Flower</tissue>
    </source>
</reference>
<dbReference type="AlphaFoldDB" id="A0AAQ3KKR1"/>
<gene>
    <name evidence="1" type="ORF">Cni_G16253</name>
</gene>